<evidence type="ECO:0000256" key="1">
    <source>
        <dbReference type="ARBA" id="ARBA00009437"/>
    </source>
</evidence>
<evidence type="ECO:0000256" key="4">
    <source>
        <dbReference type="ARBA" id="ARBA00023163"/>
    </source>
</evidence>
<dbReference type="CDD" id="cd05466">
    <property type="entry name" value="PBP2_LTTR_substrate"/>
    <property type="match status" value="1"/>
</dbReference>
<evidence type="ECO:0000259" key="5">
    <source>
        <dbReference type="PROSITE" id="PS50931"/>
    </source>
</evidence>
<dbReference type="AlphaFoldDB" id="A0A9D2DLN6"/>
<accession>A0A9D2DLN6</accession>
<organism evidence="6 7">
    <name type="scientific">Candidatus Olsenella stercoravium</name>
    <dbReference type="NCBI Taxonomy" id="2838713"/>
    <lineage>
        <taxon>Bacteria</taxon>
        <taxon>Bacillati</taxon>
        <taxon>Actinomycetota</taxon>
        <taxon>Coriobacteriia</taxon>
        <taxon>Coriobacteriales</taxon>
        <taxon>Atopobiaceae</taxon>
        <taxon>Olsenella</taxon>
    </lineage>
</organism>
<dbReference type="PROSITE" id="PS50931">
    <property type="entry name" value="HTH_LYSR"/>
    <property type="match status" value="1"/>
</dbReference>
<dbReference type="SUPFAM" id="SSF53850">
    <property type="entry name" value="Periplasmic binding protein-like II"/>
    <property type="match status" value="1"/>
</dbReference>
<dbReference type="GO" id="GO:0003700">
    <property type="term" value="F:DNA-binding transcription factor activity"/>
    <property type="evidence" value="ECO:0007669"/>
    <property type="project" value="InterPro"/>
</dbReference>
<protein>
    <submittedName>
        <fullName evidence="6">LysR family transcriptional regulator</fullName>
    </submittedName>
</protein>
<dbReference type="InterPro" id="IPR036388">
    <property type="entry name" value="WH-like_DNA-bd_sf"/>
</dbReference>
<dbReference type="Pfam" id="PF03466">
    <property type="entry name" value="LysR_substrate"/>
    <property type="match status" value="1"/>
</dbReference>
<dbReference type="Pfam" id="PF00126">
    <property type="entry name" value="HTH_1"/>
    <property type="match status" value="1"/>
</dbReference>
<evidence type="ECO:0000256" key="3">
    <source>
        <dbReference type="ARBA" id="ARBA00023125"/>
    </source>
</evidence>
<proteinExistence type="inferred from homology"/>
<evidence type="ECO:0000313" key="7">
    <source>
        <dbReference type="Proteomes" id="UP000824029"/>
    </source>
</evidence>
<gene>
    <name evidence="6" type="ORF">IAA22_08450</name>
</gene>
<reference evidence="6" key="1">
    <citation type="journal article" date="2021" name="PeerJ">
        <title>Extensive microbial diversity within the chicken gut microbiome revealed by metagenomics and culture.</title>
        <authorList>
            <person name="Gilroy R."/>
            <person name="Ravi A."/>
            <person name="Getino M."/>
            <person name="Pursley I."/>
            <person name="Horton D.L."/>
            <person name="Alikhan N.F."/>
            <person name="Baker D."/>
            <person name="Gharbi K."/>
            <person name="Hall N."/>
            <person name="Watson M."/>
            <person name="Adriaenssens E.M."/>
            <person name="Foster-Nyarko E."/>
            <person name="Jarju S."/>
            <person name="Secka A."/>
            <person name="Antonio M."/>
            <person name="Oren A."/>
            <person name="Chaudhuri R.R."/>
            <person name="La Ragione R."/>
            <person name="Hildebrand F."/>
            <person name="Pallen M.J."/>
        </authorList>
    </citation>
    <scope>NUCLEOTIDE SEQUENCE</scope>
    <source>
        <strain evidence="6">ChiHecolR3B27-1887</strain>
    </source>
</reference>
<sequence length="296" mass="31727">MNIKQVRYVCAIMDLGSFSAAAAREGVSVQAVSKAIAELESLLDGPLFERRSAGVTPTPLGRAFATHACRVLDEWEALERFASAPSVTSASVPLRMGFCCPVYPGVERLVKLISTVTGKVLDRQVDVEMLRCSDALDALRSGRCAALITIGPLEADDVACGALGTVSPDVLVPQDHPLAAKSEVTIDELADYPVLYPCDFEHYCHAVVDEYLKRGLRSEVVKLSMGDPVLESVTDGSCYSFIFVGNITGAPEGHVIRPLAKGDALPVPICLSSLRRPGGIDFVSFRRALSRLSLFG</sequence>
<dbReference type="PANTHER" id="PTHR30346:SF0">
    <property type="entry name" value="HCA OPERON TRANSCRIPTIONAL ACTIVATOR HCAR"/>
    <property type="match status" value="1"/>
</dbReference>
<evidence type="ECO:0000256" key="2">
    <source>
        <dbReference type="ARBA" id="ARBA00023015"/>
    </source>
</evidence>
<comment type="similarity">
    <text evidence="1">Belongs to the LysR transcriptional regulatory family.</text>
</comment>
<dbReference type="InterPro" id="IPR000847">
    <property type="entry name" value="LysR_HTH_N"/>
</dbReference>
<reference evidence="6" key="2">
    <citation type="submission" date="2021-04" db="EMBL/GenBank/DDBJ databases">
        <authorList>
            <person name="Gilroy R."/>
        </authorList>
    </citation>
    <scope>NUCLEOTIDE SEQUENCE</scope>
    <source>
        <strain evidence="6">ChiHecolR3B27-1887</strain>
    </source>
</reference>
<keyword evidence="3" id="KW-0238">DNA-binding</keyword>
<keyword evidence="4" id="KW-0804">Transcription</keyword>
<dbReference type="InterPro" id="IPR036390">
    <property type="entry name" value="WH_DNA-bd_sf"/>
</dbReference>
<comment type="caution">
    <text evidence="6">The sequence shown here is derived from an EMBL/GenBank/DDBJ whole genome shotgun (WGS) entry which is preliminary data.</text>
</comment>
<dbReference type="Gene3D" id="1.10.10.10">
    <property type="entry name" value="Winged helix-like DNA-binding domain superfamily/Winged helix DNA-binding domain"/>
    <property type="match status" value="1"/>
</dbReference>
<dbReference type="GO" id="GO:0003677">
    <property type="term" value="F:DNA binding"/>
    <property type="evidence" value="ECO:0007669"/>
    <property type="project" value="UniProtKB-KW"/>
</dbReference>
<dbReference type="GO" id="GO:0032993">
    <property type="term" value="C:protein-DNA complex"/>
    <property type="evidence" value="ECO:0007669"/>
    <property type="project" value="TreeGrafter"/>
</dbReference>
<evidence type="ECO:0000313" key="6">
    <source>
        <dbReference type="EMBL" id="HIZ19120.1"/>
    </source>
</evidence>
<dbReference type="EMBL" id="DXBZ01000166">
    <property type="protein sequence ID" value="HIZ19120.1"/>
    <property type="molecule type" value="Genomic_DNA"/>
</dbReference>
<keyword evidence="2" id="KW-0805">Transcription regulation</keyword>
<dbReference type="Gene3D" id="3.40.190.10">
    <property type="entry name" value="Periplasmic binding protein-like II"/>
    <property type="match status" value="2"/>
</dbReference>
<dbReference type="PANTHER" id="PTHR30346">
    <property type="entry name" value="TRANSCRIPTIONAL DUAL REGULATOR HCAR-RELATED"/>
    <property type="match status" value="1"/>
</dbReference>
<dbReference type="InterPro" id="IPR005119">
    <property type="entry name" value="LysR_subst-bd"/>
</dbReference>
<dbReference type="SUPFAM" id="SSF46785">
    <property type="entry name" value="Winged helix' DNA-binding domain"/>
    <property type="match status" value="1"/>
</dbReference>
<name>A0A9D2DLN6_9ACTN</name>
<feature type="domain" description="HTH lysR-type" evidence="5">
    <location>
        <begin position="1"/>
        <end position="58"/>
    </location>
</feature>
<dbReference type="Proteomes" id="UP000824029">
    <property type="component" value="Unassembled WGS sequence"/>
</dbReference>